<evidence type="ECO:0000259" key="4">
    <source>
        <dbReference type="PROSITE" id="PS51462"/>
    </source>
</evidence>
<dbReference type="InterPro" id="IPR015797">
    <property type="entry name" value="NUDIX_hydrolase-like_dom_sf"/>
</dbReference>
<dbReference type="EMBL" id="AEUN01000535">
    <property type="protein sequence ID" value="EHJ06876.1"/>
    <property type="molecule type" value="Genomic_DNA"/>
</dbReference>
<comment type="similarity">
    <text evidence="3">Belongs to the Nudix hydrolase family.</text>
</comment>
<dbReference type="SUPFAM" id="SSF55811">
    <property type="entry name" value="Nudix"/>
    <property type="match status" value="1"/>
</dbReference>
<gene>
    <name evidence="5" type="ORF">SS7213T_12057</name>
</gene>
<dbReference type="PROSITE" id="PS00893">
    <property type="entry name" value="NUDIX_BOX"/>
    <property type="match status" value="1"/>
</dbReference>
<dbReference type="Pfam" id="PF00293">
    <property type="entry name" value="NUDIX"/>
    <property type="match status" value="1"/>
</dbReference>
<dbReference type="PANTHER" id="PTHR43046">
    <property type="entry name" value="GDP-MANNOSE MANNOSYL HYDROLASE"/>
    <property type="match status" value="1"/>
</dbReference>
<dbReference type="Proteomes" id="UP000005413">
    <property type="component" value="Unassembled WGS sequence"/>
</dbReference>
<evidence type="ECO:0000313" key="6">
    <source>
        <dbReference type="Proteomes" id="UP000005413"/>
    </source>
</evidence>
<dbReference type="PATRIC" id="fig|911238.3.peg.2124"/>
<comment type="cofactor">
    <cofactor evidence="1">
        <name>Mg(2+)</name>
        <dbReference type="ChEBI" id="CHEBI:18420"/>
    </cofactor>
</comment>
<dbReference type="InterPro" id="IPR020476">
    <property type="entry name" value="Nudix_hydrolase"/>
</dbReference>
<sequence length="139" mass="16256">MKELKVVYALITNSHDEVLLVLNRDNNEWSLPGGKVERQETLECALKREVYEETGLSCEVGDVVSINEAQSSHYQLHTLFIMFKATINNTEIKTQMMEEIKDVQWFTIKQADQLLTYYEHSLYQFLTNHATYYDEGILE</sequence>
<dbReference type="AlphaFoldDB" id="G5JLP4"/>
<evidence type="ECO:0000256" key="1">
    <source>
        <dbReference type="ARBA" id="ARBA00001946"/>
    </source>
</evidence>
<reference evidence="5 6" key="1">
    <citation type="journal article" date="2012" name="BMC Genomics">
        <title>Comparative genomic analysis of the genus Staphylococcus including Staphylococcus aureus and its newly described sister species Staphylococcus simiae.</title>
        <authorList>
            <person name="Suzuki H."/>
            <person name="Lefebure T."/>
            <person name="Pavinski Bitar P."/>
            <person name="Stanhope M.J."/>
        </authorList>
    </citation>
    <scope>NUCLEOTIDE SEQUENCE [LARGE SCALE GENOMIC DNA]</scope>
    <source>
        <strain evidence="5 6">CCM 7213</strain>
    </source>
</reference>
<dbReference type="PROSITE" id="PS51462">
    <property type="entry name" value="NUDIX"/>
    <property type="match status" value="1"/>
</dbReference>
<dbReference type="PRINTS" id="PR00502">
    <property type="entry name" value="NUDIXFAMILY"/>
</dbReference>
<dbReference type="OrthoDB" id="9787880at2"/>
<accession>G5JLP4</accession>
<protein>
    <recommendedName>
        <fullName evidence="4">Nudix hydrolase domain-containing protein</fullName>
    </recommendedName>
</protein>
<dbReference type="GO" id="GO:0016787">
    <property type="term" value="F:hydrolase activity"/>
    <property type="evidence" value="ECO:0007669"/>
    <property type="project" value="UniProtKB-KW"/>
</dbReference>
<dbReference type="InterPro" id="IPR020084">
    <property type="entry name" value="NUDIX_hydrolase_CS"/>
</dbReference>
<feature type="domain" description="Nudix hydrolase" evidence="4">
    <location>
        <begin position="1"/>
        <end position="128"/>
    </location>
</feature>
<comment type="caution">
    <text evidence="5">The sequence shown here is derived from an EMBL/GenBank/DDBJ whole genome shotgun (WGS) entry which is preliminary data.</text>
</comment>
<dbReference type="PANTHER" id="PTHR43046:SF14">
    <property type="entry name" value="MUTT_NUDIX FAMILY PROTEIN"/>
    <property type="match status" value="1"/>
</dbReference>
<dbReference type="Gene3D" id="3.90.79.10">
    <property type="entry name" value="Nucleoside Triphosphate Pyrophosphohydrolase"/>
    <property type="match status" value="1"/>
</dbReference>
<dbReference type="RefSeq" id="WP_002465094.1">
    <property type="nucleotide sequence ID" value="NZ_AEUN01000535.1"/>
</dbReference>
<organism evidence="5 6">
    <name type="scientific">Staphylococcus simiae CCM 7213 = CCUG 51256</name>
    <dbReference type="NCBI Taxonomy" id="911238"/>
    <lineage>
        <taxon>Bacteria</taxon>
        <taxon>Bacillati</taxon>
        <taxon>Bacillota</taxon>
        <taxon>Bacilli</taxon>
        <taxon>Bacillales</taxon>
        <taxon>Staphylococcaceae</taxon>
        <taxon>Staphylococcus</taxon>
    </lineage>
</organism>
<dbReference type="InterPro" id="IPR000086">
    <property type="entry name" value="NUDIX_hydrolase_dom"/>
</dbReference>
<evidence type="ECO:0000256" key="2">
    <source>
        <dbReference type="ARBA" id="ARBA00022801"/>
    </source>
</evidence>
<proteinExistence type="inferred from homology"/>
<keyword evidence="2 3" id="KW-0378">Hydrolase</keyword>
<evidence type="ECO:0000256" key="3">
    <source>
        <dbReference type="RuleBase" id="RU003476"/>
    </source>
</evidence>
<dbReference type="CDD" id="cd02883">
    <property type="entry name" value="NUDIX_Hydrolase"/>
    <property type="match status" value="1"/>
</dbReference>
<name>G5JLP4_9STAP</name>
<keyword evidence="6" id="KW-1185">Reference proteome</keyword>
<evidence type="ECO:0000313" key="5">
    <source>
        <dbReference type="EMBL" id="EHJ06876.1"/>
    </source>
</evidence>